<reference evidence="3" key="1">
    <citation type="submission" date="2021-03" db="EMBL/GenBank/DDBJ databases">
        <title>Chromosome level genome of the anhydrobiotic midge Polypedilum vanderplanki.</title>
        <authorList>
            <person name="Yoshida Y."/>
            <person name="Kikawada T."/>
            <person name="Gusev O."/>
        </authorList>
    </citation>
    <scope>NUCLEOTIDE SEQUENCE</scope>
    <source>
        <strain evidence="3">NIAS01</strain>
        <tissue evidence="3">Whole body or cell culture</tissue>
    </source>
</reference>
<feature type="signal peptide" evidence="1">
    <location>
        <begin position="1"/>
        <end position="23"/>
    </location>
</feature>
<evidence type="ECO:0000313" key="3">
    <source>
        <dbReference type="EMBL" id="KAG5670601.1"/>
    </source>
</evidence>
<dbReference type="GO" id="GO:0048513">
    <property type="term" value="P:animal organ development"/>
    <property type="evidence" value="ECO:0007669"/>
    <property type="project" value="UniProtKB-ARBA"/>
</dbReference>
<evidence type="ECO:0000256" key="1">
    <source>
        <dbReference type="SAM" id="SignalP"/>
    </source>
</evidence>
<accession>A0A9J6BL49</accession>
<feature type="chain" id="PRO_5039943687" description="Attractin GBD domain-containing protein" evidence="1">
    <location>
        <begin position="24"/>
        <end position="223"/>
    </location>
</feature>
<dbReference type="AlphaFoldDB" id="A0A9J6BL49"/>
<keyword evidence="1" id="KW-0732">Signal</keyword>
<dbReference type="Proteomes" id="UP001107558">
    <property type="component" value="Chromosome 3"/>
</dbReference>
<dbReference type="InterPro" id="IPR056732">
    <property type="entry name" value="GBD_ATRN"/>
</dbReference>
<dbReference type="Pfam" id="PF24972">
    <property type="entry name" value="GBD_ATRN"/>
    <property type="match status" value="1"/>
</dbReference>
<dbReference type="InterPro" id="IPR002049">
    <property type="entry name" value="LE_dom"/>
</dbReference>
<dbReference type="OrthoDB" id="9998912at2759"/>
<evidence type="ECO:0000259" key="2">
    <source>
        <dbReference type="Pfam" id="PF24972"/>
    </source>
</evidence>
<proteinExistence type="predicted"/>
<name>A0A9J6BL49_POLVA</name>
<protein>
    <recommendedName>
        <fullName evidence="2">Attractin GBD domain-containing protein</fullName>
    </recommendedName>
</protein>
<dbReference type="GO" id="GO:0048731">
    <property type="term" value="P:system development"/>
    <property type="evidence" value="ECO:0007669"/>
    <property type="project" value="UniProtKB-ARBA"/>
</dbReference>
<keyword evidence="4" id="KW-1185">Reference proteome</keyword>
<evidence type="ECO:0000313" key="4">
    <source>
        <dbReference type="Proteomes" id="UP001107558"/>
    </source>
</evidence>
<dbReference type="CDD" id="cd00055">
    <property type="entry name" value="EGF_Lam"/>
    <property type="match status" value="1"/>
</dbReference>
<comment type="caution">
    <text evidence="3">The sequence shown here is derived from an EMBL/GenBank/DDBJ whole genome shotgun (WGS) entry which is preliminary data.</text>
</comment>
<gene>
    <name evidence="3" type="ORF">PVAND_000851</name>
</gene>
<sequence length="223" mass="25368">MKTELSVFVLVVVLFLAIDTADFADSPKSCEPGFWGTPCKKCECGDKASACDFNTGKCYCNTKGLIGEKCDQCDEKKRYKGDAIKDTCYHMFDEGINYNFRLTGPANTNITKINFKFAPENKEENIHLKVSCIDHCNEFTLKLTGKEVGRPTKLIVDNKKMKDKEVYEKILLSKDFKFGIENDKPMTEFFIYLTNFKTPIIFEINAVIESKSKEKIAMTMSES</sequence>
<feature type="domain" description="Attractin GBD" evidence="2">
    <location>
        <begin position="97"/>
        <end position="204"/>
    </location>
</feature>
<dbReference type="EMBL" id="JADBJN010000003">
    <property type="protein sequence ID" value="KAG5670601.1"/>
    <property type="molecule type" value="Genomic_DNA"/>
</dbReference>
<organism evidence="3 4">
    <name type="scientific">Polypedilum vanderplanki</name>
    <name type="common">Sleeping chironomid midge</name>
    <dbReference type="NCBI Taxonomy" id="319348"/>
    <lineage>
        <taxon>Eukaryota</taxon>
        <taxon>Metazoa</taxon>
        <taxon>Ecdysozoa</taxon>
        <taxon>Arthropoda</taxon>
        <taxon>Hexapoda</taxon>
        <taxon>Insecta</taxon>
        <taxon>Pterygota</taxon>
        <taxon>Neoptera</taxon>
        <taxon>Endopterygota</taxon>
        <taxon>Diptera</taxon>
        <taxon>Nematocera</taxon>
        <taxon>Chironomoidea</taxon>
        <taxon>Chironomidae</taxon>
        <taxon>Chironominae</taxon>
        <taxon>Polypedilum</taxon>
        <taxon>Polypedilum</taxon>
    </lineage>
</organism>